<dbReference type="RefSeq" id="XP_008602788.1">
    <property type="nucleotide sequence ID" value="XM_008604566.1"/>
</dbReference>
<proteinExistence type="predicted"/>
<sequence>MTQLLGIGAASRQPSIEIILLSVLASGQNEACQLATQKTHVPCHFANLLISSTPRVFSINNILCPIPISAPTRVFLTAGPLQRMQLRVGFSVTVLLYDRPATAEYSNHRCRKKPKSRIPCYASCMIICAGHKLP</sequence>
<accession>J4KL44</accession>
<dbReference type="EMBL" id="JH725204">
    <property type="protein sequence ID" value="EJP61559.1"/>
    <property type="molecule type" value="Genomic_DNA"/>
</dbReference>
<keyword evidence="2" id="KW-1185">Reference proteome</keyword>
<protein>
    <submittedName>
        <fullName evidence="1">Uncharacterized protein</fullName>
    </submittedName>
</protein>
<evidence type="ECO:0000313" key="1">
    <source>
        <dbReference type="EMBL" id="EJP61559.1"/>
    </source>
</evidence>
<dbReference type="HOGENOM" id="CLU_1895812_0_0_1"/>
<evidence type="ECO:0000313" key="2">
    <source>
        <dbReference type="Proteomes" id="UP000002762"/>
    </source>
</evidence>
<reference evidence="1 2" key="1">
    <citation type="journal article" date="2012" name="Sci. Rep.">
        <title>Genomic perspectives on the evolution of fungal entomopathogenicity in Beauveria bassiana.</title>
        <authorList>
            <person name="Xiao G."/>
            <person name="Ying S.H."/>
            <person name="Zheng P."/>
            <person name="Wang Z.L."/>
            <person name="Zhang S."/>
            <person name="Xie X.Q."/>
            <person name="Shang Y."/>
            <person name="St Leger R.J."/>
            <person name="Zhao G.P."/>
            <person name="Wang C."/>
            <person name="Feng M.G."/>
        </authorList>
    </citation>
    <scope>NUCLEOTIDE SEQUENCE [LARGE SCALE GENOMIC DNA]</scope>
    <source>
        <strain evidence="1 2">ARSEF 2860</strain>
    </source>
</reference>
<dbReference type="InParanoid" id="J4KL44"/>
<dbReference type="AlphaFoldDB" id="J4KL44"/>
<organism evidence="1 2">
    <name type="scientific">Beauveria bassiana (strain ARSEF 2860)</name>
    <name type="common">White muscardine disease fungus</name>
    <name type="synonym">Tritirachium shiotae</name>
    <dbReference type="NCBI Taxonomy" id="655819"/>
    <lineage>
        <taxon>Eukaryota</taxon>
        <taxon>Fungi</taxon>
        <taxon>Dikarya</taxon>
        <taxon>Ascomycota</taxon>
        <taxon>Pezizomycotina</taxon>
        <taxon>Sordariomycetes</taxon>
        <taxon>Hypocreomycetidae</taxon>
        <taxon>Hypocreales</taxon>
        <taxon>Cordycipitaceae</taxon>
        <taxon>Beauveria</taxon>
    </lineage>
</organism>
<name>J4KL44_BEAB2</name>
<dbReference type="GeneID" id="19892481"/>
<gene>
    <name evidence="1" type="ORF">BBA_09469</name>
</gene>
<dbReference type="Proteomes" id="UP000002762">
    <property type="component" value="Unassembled WGS sequence"/>
</dbReference>